<dbReference type="KEGG" id="pfy:PFICI_08664"/>
<dbReference type="PRINTS" id="PR00458">
    <property type="entry name" value="PEROXIDASE"/>
</dbReference>
<evidence type="ECO:0000256" key="1">
    <source>
        <dbReference type="ARBA" id="ARBA00003917"/>
    </source>
</evidence>
<dbReference type="GeneID" id="19273677"/>
<gene>
    <name evidence="8" type="ORF">PFICI_08664</name>
</gene>
<feature type="domain" description="Plant heme peroxidase family profile" evidence="7">
    <location>
        <begin position="120"/>
        <end position="331"/>
    </location>
</feature>
<keyword evidence="9" id="KW-1185">Reference proteome</keyword>
<reference evidence="9" key="1">
    <citation type="journal article" date="2015" name="BMC Genomics">
        <title>Genomic and transcriptomic analysis of the endophytic fungus Pestalotiopsis fici reveals its lifestyle and high potential for synthesis of natural products.</title>
        <authorList>
            <person name="Wang X."/>
            <person name="Zhang X."/>
            <person name="Liu L."/>
            <person name="Xiang M."/>
            <person name="Wang W."/>
            <person name="Sun X."/>
            <person name="Che Y."/>
            <person name="Guo L."/>
            <person name="Liu G."/>
            <person name="Guo L."/>
            <person name="Wang C."/>
            <person name="Yin W.B."/>
            <person name="Stadler M."/>
            <person name="Zhang X."/>
            <person name="Liu X."/>
        </authorList>
    </citation>
    <scope>NUCLEOTIDE SEQUENCE [LARGE SCALE GENOMIC DNA]</scope>
    <source>
        <strain evidence="9">W106-1 / CGMCC3.15140</strain>
    </source>
</reference>
<dbReference type="PRINTS" id="PR00459">
    <property type="entry name" value="ASPEROXIDASE"/>
</dbReference>
<dbReference type="RefSeq" id="XP_007835436.1">
    <property type="nucleotide sequence ID" value="XM_007837245.1"/>
</dbReference>
<name>W3X0Y2_PESFW</name>
<dbReference type="InterPro" id="IPR002207">
    <property type="entry name" value="Peroxidase_I"/>
</dbReference>
<dbReference type="PROSITE" id="PS50873">
    <property type="entry name" value="PEROXIDASE_4"/>
    <property type="match status" value="1"/>
</dbReference>
<dbReference type="HOGENOM" id="CLU_004824_4_0_1"/>
<keyword evidence="6" id="KW-0732">Signal</keyword>
<dbReference type="InterPro" id="IPR010255">
    <property type="entry name" value="Haem_peroxidase_sf"/>
</dbReference>
<dbReference type="AlphaFoldDB" id="W3X0Y2"/>
<dbReference type="OMA" id="QAYVWPS"/>
<evidence type="ECO:0000256" key="3">
    <source>
        <dbReference type="ARBA" id="ARBA00022559"/>
    </source>
</evidence>
<dbReference type="PANTHER" id="PTHR31356:SF53">
    <property type="entry name" value="HEME PEROXIDASE"/>
    <property type="match status" value="1"/>
</dbReference>
<proteinExistence type="inferred from homology"/>
<keyword evidence="3 6" id="KW-0575">Peroxidase</keyword>
<evidence type="ECO:0000313" key="9">
    <source>
        <dbReference type="Proteomes" id="UP000030651"/>
    </source>
</evidence>
<dbReference type="InParanoid" id="W3X0Y2"/>
<feature type="chain" id="PRO_5006994327" description="Peroxidase" evidence="6">
    <location>
        <begin position="19"/>
        <end position="540"/>
    </location>
</feature>
<dbReference type="PANTHER" id="PTHR31356">
    <property type="entry name" value="THYLAKOID LUMENAL 29 KDA PROTEIN, CHLOROPLASTIC-RELATED"/>
    <property type="match status" value="1"/>
</dbReference>
<dbReference type="GO" id="GO:0000302">
    <property type="term" value="P:response to reactive oxygen species"/>
    <property type="evidence" value="ECO:0007669"/>
    <property type="project" value="TreeGrafter"/>
</dbReference>
<dbReference type="eggNOG" id="KOG4157">
    <property type="taxonomic scope" value="Eukaryota"/>
</dbReference>
<dbReference type="GO" id="GO:0020037">
    <property type="term" value="F:heme binding"/>
    <property type="evidence" value="ECO:0007669"/>
    <property type="project" value="UniProtKB-UniRule"/>
</dbReference>
<accession>W3X0Y2</accession>
<evidence type="ECO:0000259" key="7">
    <source>
        <dbReference type="PROSITE" id="PS50873"/>
    </source>
</evidence>
<dbReference type="InterPro" id="IPR002016">
    <property type="entry name" value="Haem_peroxidase"/>
</dbReference>
<dbReference type="GO" id="GO:0046872">
    <property type="term" value="F:metal ion binding"/>
    <property type="evidence" value="ECO:0007669"/>
    <property type="project" value="UniProtKB-UniRule"/>
</dbReference>
<organism evidence="8 9">
    <name type="scientific">Pestalotiopsis fici (strain W106-1 / CGMCC3.15140)</name>
    <dbReference type="NCBI Taxonomy" id="1229662"/>
    <lineage>
        <taxon>Eukaryota</taxon>
        <taxon>Fungi</taxon>
        <taxon>Dikarya</taxon>
        <taxon>Ascomycota</taxon>
        <taxon>Pezizomycotina</taxon>
        <taxon>Sordariomycetes</taxon>
        <taxon>Xylariomycetidae</taxon>
        <taxon>Amphisphaeriales</taxon>
        <taxon>Sporocadaceae</taxon>
        <taxon>Pestalotiopsis</taxon>
    </lineage>
</organism>
<keyword evidence="4" id="KW-0349">Heme</keyword>
<feature type="signal peptide" evidence="6">
    <location>
        <begin position="1"/>
        <end position="18"/>
    </location>
</feature>
<dbReference type="EMBL" id="KI912114">
    <property type="protein sequence ID" value="ETS78811.1"/>
    <property type="molecule type" value="Genomic_DNA"/>
</dbReference>
<evidence type="ECO:0000256" key="6">
    <source>
        <dbReference type="RuleBase" id="RU363051"/>
    </source>
</evidence>
<dbReference type="SUPFAM" id="SSF48113">
    <property type="entry name" value="Heme-dependent peroxidases"/>
    <property type="match status" value="1"/>
</dbReference>
<dbReference type="GO" id="GO:0004601">
    <property type="term" value="F:peroxidase activity"/>
    <property type="evidence" value="ECO:0007669"/>
    <property type="project" value="UniProtKB-KW"/>
</dbReference>
<dbReference type="OrthoDB" id="5985073at2759"/>
<dbReference type="Proteomes" id="UP000030651">
    <property type="component" value="Unassembled WGS sequence"/>
</dbReference>
<evidence type="ECO:0000256" key="4">
    <source>
        <dbReference type="ARBA" id="ARBA00022617"/>
    </source>
</evidence>
<dbReference type="Gene3D" id="1.10.420.10">
    <property type="entry name" value="Peroxidase, domain 2"/>
    <property type="match status" value="1"/>
</dbReference>
<dbReference type="Gene3D" id="1.10.520.10">
    <property type="match status" value="1"/>
</dbReference>
<evidence type="ECO:0000313" key="8">
    <source>
        <dbReference type="EMBL" id="ETS78811.1"/>
    </source>
</evidence>
<dbReference type="EC" id="1.11.1.-" evidence="6"/>
<dbReference type="InterPro" id="IPR044831">
    <property type="entry name" value="Ccp1-like"/>
</dbReference>
<dbReference type="GO" id="GO:0042744">
    <property type="term" value="P:hydrogen peroxide catabolic process"/>
    <property type="evidence" value="ECO:0007669"/>
    <property type="project" value="TreeGrafter"/>
</dbReference>
<keyword evidence="4" id="KW-0479">Metal-binding</keyword>
<sequence length="540" mass="58495">MHLRTTAVLCVLAGQALSTYTWPSKYDDLEDILAMHSGYRRFGFSDLVVPCSFGSNSPGIQNSAEWMRSVFHDMATYDASTGTGGLDASLQFELDRAENKGSAFNNTFAAMNDFVTPRTSVSDLLALSLVAALAACDGPKIPLRAGRIDATEAGPAGVPEPTDDLEATRDKFRKGGFNDEDMIAMVACGHSLGNIHSVDFPEIVPGEATDLNVGHFDSTSSEFDNKVITEYLENDTANLLIVGANDTFNSDKRVFNADGNVTMTSLADPASFQEKCANIFERMINTVPSTVTLSEPIEILDVKPYVNPLRLQEDGTILFEGSIRVRNNADRQLNGDDLEVFLNYRDRSGANVTEPITAVRARLKGGQSYGFWNNVFTWFEFSVSLDASTAISSFDIHLTTPSTGASLLLDNEGTGGYAVTSDLLYQQTASCLAFNDMAAALSVTAALRKELVDTNSPPLLQLSHRVTQPGVMLPKLELETIPFQMSSDRETSGYLYFQANATLTGGWSTTFDIETQPGGDENGLRIELLKTNSLSATCGP</sequence>
<comment type="similarity">
    <text evidence="2">Belongs to the peroxidase family. Cytochrome c peroxidase subfamily.</text>
</comment>
<dbReference type="GO" id="GO:0034599">
    <property type="term" value="P:cellular response to oxidative stress"/>
    <property type="evidence" value="ECO:0007669"/>
    <property type="project" value="InterPro"/>
</dbReference>
<keyword evidence="4" id="KW-0408">Iron</keyword>
<protein>
    <recommendedName>
        <fullName evidence="6">Peroxidase</fullName>
        <ecNumber evidence="6">1.11.1.-</ecNumber>
    </recommendedName>
</protein>
<dbReference type="Pfam" id="PF00141">
    <property type="entry name" value="peroxidase"/>
    <property type="match status" value="1"/>
</dbReference>
<evidence type="ECO:0000256" key="5">
    <source>
        <dbReference type="ARBA" id="ARBA00023002"/>
    </source>
</evidence>
<keyword evidence="5 6" id="KW-0560">Oxidoreductase</keyword>
<comment type="function">
    <text evidence="1">Destroys radicals which are normally produced within the cells and which are toxic to biological systems.</text>
</comment>
<evidence type="ECO:0000256" key="2">
    <source>
        <dbReference type="ARBA" id="ARBA00005997"/>
    </source>
</evidence>